<reference evidence="1 2" key="1">
    <citation type="journal article" date="2016" name="Appl. Environ. Microbiol.">
        <title>Lack of Overt Genome Reduction in the Bryostatin-Producing Bryozoan Symbiont "Candidatus Endobugula sertula".</title>
        <authorList>
            <person name="Miller I.J."/>
            <person name="Vanee N."/>
            <person name="Fong S.S."/>
            <person name="Lim-Fong G.E."/>
            <person name="Kwan J.C."/>
        </authorList>
    </citation>
    <scope>NUCLEOTIDE SEQUENCE [LARGE SCALE GENOMIC DNA]</scope>
    <source>
        <strain evidence="1">AB1-4</strain>
    </source>
</reference>
<dbReference type="AlphaFoldDB" id="A0A1D2QMS7"/>
<sequence length="100" mass="11055">MQNQDVYFLNQYDETVMNTISRLLASLSAKEISAISSLEDLERIAGYRGTSVSAADVRAFLQNQQSNVANDNMSIDGTGSVVFGRDWYYPGPDVDPDNII</sequence>
<dbReference type="EMBL" id="MDLC01000049">
    <property type="protein sequence ID" value="ODS22854.1"/>
    <property type="molecule type" value="Genomic_DNA"/>
</dbReference>
<proteinExistence type="predicted"/>
<gene>
    <name evidence="1" type="ORF">AB835_11900</name>
</gene>
<protein>
    <submittedName>
        <fullName evidence="1">Uncharacterized protein</fullName>
    </submittedName>
</protein>
<dbReference type="STRING" id="62101.AB835_11900"/>
<organism evidence="1 2">
    <name type="scientific">Candidatus Endobugula sertula</name>
    <name type="common">Bugula neritina bacterial symbiont</name>
    <dbReference type="NCBI Taxonomy" id="62101"/>
    <lineage>
        <taxon>Bacteria</taxon>
        <taxon>Pseudomonadati</taxon>
        <taxon>Pseudomonadota</taxon>
        <taxon>Gammaproteobacteria</taxon>
        <taxon>Cellvibrionales</taxon>
        <taxon>Cellvibrionaceae</taxon>
        <taxon>Candidatus Endobugula</taxon>
    </lineage>
</organism>
<accession>A0A1D2QMS7</accession>
<dbReference type="Proteomes" id="UP000242502">
    <property type="component" value="Unassembled WGS sequence"/>
</dbReference>
<evidence type="ECO:0000313" key="1">
    <source>
        <dbReference type="EMBL" id="ODS22854.1"/>
    </source>
</evidence>
<evidence type="ECO:0000313" key="2">
    <source>
        <dbReference type="Proteomes" id="UP000242502"/>
    </source>
</evidence>
<comment type="caution">
    <text evidence="1">The sequence shown here is derived from an EMBL/GenBank/DDBJ whole genome shotgun (WGS) entry which is preliminary data.</text>
</comment>
<name>A0A1D2QMS7_9GAMM</name>